<dbReference type="Gene3D" id="3.40.50.200">
    <property type="entry name" value="Peptidase S8/S53 domain"/>
    <property type="match status" value="1"/>
</dbReference>
<evidence type="ECO:0000313" key="9">
    <source>
        <dbReference type="Proteomes" id="UP000294545"/>
    </source>
</evidence>
<keyword evidence="4 6" id="KW-0720">Serine protease</keyword>
<accession>A0A4V2Q1P8</accession>
<dbReference type="PANTHER" id="PTHR43806:SF11">
    <property type="entry name" value="CEREVISIN-RELATED"/>
    <property type="match status" value="1"/>
</dbReference>
<evidence type="ECO:0000256" key="2">
    <source>
        <dbReference type="ARBA" id="ARBA00022670"/>
    </source>
</evidence>
<dbReference type="PIRSF" id="PIRSF037894">
    <property type="entry name" value="Subtilisin_rel_CspABC"/>
    <property type="match status" value="1"/>
</dbReference>
<dbReference type="OrthoDB" id="9762689at2"/>
<evidence type="ECO:0000256" key="6">
    <source>
        <dbReference type="PROSITE-ProRule" id="PRU01240"/>
    </source>
</evidence>
<dbReference type="EMBL" id="SMGQ01000011">
    <property type="protein sequence ID" value="TCK98461.1"/>
    <property type="molecule type" value="Genomic_DNA"/>
</dbReference>
<keyword evidence="2 6" id="KW-0645">Protease</keyword>
<dbReference type="SUPFAM" id="SSF52743">
    <property type="entry name" value="Subtilisin-like"/>
    <property type="match status" value="1"/>
</dbReference>
<feature type="domain" description="Peptidase S8/S53" evidence="7">
    <location>
        <begin position="111"/>
        <end position="308"/>
    </location>
</feature>
<keyword evidence="3 6" id="KW-0378">Hydrolase</keyword>
<evidence type="ECO:0000256" key="5">
    <source>
        <dbReference type="PIRSR" id="PIRSR615500-1"/>
    </source>
</evidence>
<dbReference type="PROSITE" id="PS00136">
    <property type="entry name" value="SUBTILASE_ASP"/>
    <property type="match status" value="1"/>
</dbReference>
<evidence type="ECO:0000256" key="4">
    <source>
        <dbReference type="ARBA" id="ARBA00022825"/>
    </source>
</evidence>
<evidence type="ECO:0000256" key="3">
    <source>
        <dbReference type="ARBA" id="ARBA00022801"/>
    </source>
</evidence>
<dbReference type="GO" id="GO:0004252">
    <property type="term" value="F:serine-type endopeptidase activity"/>
    <property type="evidence" value="ECO:0007669"/>
    <property type="project" value="UniProtKB-UniRule"/>
</dbReference>
<evidence type="ECO:0000259" key="7">
    <source>
        <dbReference type="Pfam" id="PF00082"/>
    </source>
</evidence>
<dbReference type="Gene3D" id="2.60.120.1290">
    <property type="match status" value="1"/>
</dbReference>
<dbReference type="PRINTS" id="PR00723">
    <property type="entry name" value="SUBTILISIN"/>
</dbReference>
<sequence length="581" mass="64779">MKYNKKIHTTQNNNVTLEDVIISQNYADIIVPYLGDINIFLERYNAIYYQILNEIYAIIYIPLEQYYELLFTFAEFDINTIPTMFGPYSLDAIEDSGILDMHNHPFVPLRGRDVLIGLIDSGIDYRHPTFIYEDNTSKIVSIWDQTLTNGNSPMDFFYGSEYTNENINEALNSDDPLTIVPSVDETGHGTFLAGTAAGRYVAAEGFAGAAPDAEIIMVKLKRAKEYLLRDALIPEDNVVYQNTDIIQGLRYLVRKAMSLNKPLAICIGLGTNIGAHDGTSILEEFLTGVANYRTMAVVVASGNEADLGHHYEGNFPEGAIYQDVELNVAENEEGVIVQLWADTPDIYSIGIVSPMGEFLARFAPRIGQREEVELIIERSKVYVEYQLIEEKSGDEFIIVRIEDPTPGIWTIRVYGDVVVSYRYNMWIDREGWIRPATRFLSPSANTTVTIPSTSKVPITVGAYNHLDNSLFIGSGRGPTRDRRIKPELVAPGVNIIGPLPNNQYGIRTGTSIAAAQTAGASALLLEWSIVLGNEVNANTRTIKKTLMRGATRRGDITYPNNEWGYGALNVLNAFQILRGQL</sequence>
<dbReference type="InterPro" id="IPR015500">
    <property type="entry name" value="Peptidase_S8_subtilisin-rel"/>
</dbReference>
<dbReference type="Pfam" id="PF00082">
    <property type="entry name" value="Peptidase_S8"/>
    <property type="match status" value="2"/>
</dbReference>
<comment type="caution">
    <text evidence="8">The sequence shown here is derived from an EMBL/GenBank/DDBJ whole genome shotgun (WGS) entry which is preliminary data.</text>
</comment>
<dbReference type="InterPro" id="IPR036852">
    <property type="entry name" value="Peptidase_S8/S53_dom_sf"/>
</dbReference>
<dbReference type="InterPro" id="IPR000209">
    <property type="entry name" value="Peptidase_S8/S53_dom"/>
</dbReference>
<dbReference type="Proteomes" id="UP000294545">
    <property type="component" value="Unassembled WGS sequence"/>
</dbReference>
<proteinExistence type="inferred from homology"/>
<organism evidence="8 9">
    <name type="scientific">Natranaerovirga hydrolytica</name>
    <dbReference type="NCBI Taxonomy" id="680378"/>
    <lineage>
        <taxon>Bacteria</taxon>
        <taxon>Bacillati</taxon>
        <taxon>Bacillota</taxon>
        <taxon>Clostridia</taxon>
        <taxon>Lachnospirales</taxon>
        <taxon>Natranaerovirgaceae</taxon>
        <taxon>Natranaerovirga</taxon>
    </lineage>
</organism>
<dbReference type="InterPro" id="IPR050131">
    <property type="entry name" value="Peptidase_S8_subtilisin-like"/>
</dbReference>
<dbReference type="CDD" id="cd07478">
    <property type="entry name" value="Peptidases_S8_CspA-like"/>
    <property type="match status" value="1"/>
</dbReference>
<feature type="active site" description="Charge relay system" evidence="5 6">
    <location>
        <position position="120"/>
    </location>
</feature>
<keyword evidence="9" id="KW-1185">Reference proteome</keyword>
<comment type="similarity">
    <text evidence="1 6">Belongs to the peptidase S8 family.</text>
</comment>
<feature type="active site" description="Charge relay system" evidence="5 6">
    <location>
        <position position="511"/>
    </location>
</feature>
<dbReference type="PANTHER" id="PTHR43806">
    <property type="entry name" value="PEPTIDASE S8"/>
    <property type="match status" value="1"/>
</dbReference>
<reference evidence="8 9" key="1">
    <citation type="submission" date="2019-03" db="EMBL/GenBank/DDBJ databases">
        <title>Genomic Encyclopedia of Type Strains, Phase IV (KMG-IV): sequencing the most valuable type-strain genomes for metagenomic binning, comparative biology and taxonomic classification.</title>
        <authorList>
            <person name="Goeker M."/>
        </authorList>
    </citation>
    <scope>NUCLEOTIDE SEQUENCE [LARGE SCALE GENOMIC DNA]</scope>
    <source>
        <strain evidence="8 9">DSM 24176</strain>
    </source>
</reference>
<feature type="active site" description="Charge relay system" evidence="5 6">
    <location>
        <position position="188"/>
    </location>
</feature>
<dbReference type="AlphaFoldDB" id="A0A4V2Q1P8"/>
<dbReference type="InterPro" id="IPR034045">
    <property type="entry name" value="Pep_S8_CspA-like"/>
</dbReference>
<evidence type="ECO:0000313" key="8">
    <source>
        <dbReference type="EMBL" id="TCK98461.1"/>
    </source>
</evidence>
<dbReference type="PROSITE" id="PS51892">
    <property type="entry name" value="SUBTILASE"/>
    <property type="match status" value="1"/>
</dbReference>
<gene>
    <name evidence="8" type="ORF">EDC19_0883</name>
</gene>
<protein>
    <submittedName>
        <fullName evidence="8">Subtilase family protein</fullName>
    </submittedName>
</protein>
<dbReference type="RefSeq" id="WP_132281070.1">
    <property type="nucleotide sequence ID" value="NZ_SMGQ01000011.1"/>
</dbReference>
<dbReference type="InterPro" id="IPR017310">
    <property type="entry name" value="Pept_S8A_subtilisin_clostridia"/>
</dbReference>
<feature type="domain" description="Peptidase S8/S53" evidence="7">
    <location>
        <begin position="443"/>
        <end position="566"/>
    </location>
</feature>
<evidence type="ECO:0000256" key="1">
    <source>
        <dbReference type="ARBA" id="ARBA00011073"/>
    </source>
</evidence>
<name>A0A4V2Q1P8_9FIRM</name>
<dbReference type="GO" id="GO:0006508">
    <property type="term" value="P:proteolysis"/>
    <property type="evidence" value="ECO:0007669"/>
    <property type="project" value="UniProtKB-KW"/>
</dbReference>
<dbReference type="InterPro" id="IPR023827">
    <property type="entry name" value="Peptidase_S8_Asp-AS"/>
</dbReference>